<accession>A0A6G0Z1S2</accession>
<evidence type="ECO:0000313" key="3">
    <source>
        <dbReference type="Proteomes" id="UP000478052"/>
    </source>
</evidence>
<organism evidence="2 3">
    <name type="scientific">Aphis craccivora</name>
    <name type="common">Cowpea aphid</name>
    <dbReference type="NCBI Taxonomy" id="307492"/>
    <lineage>
        <taxon>Eukaryota</taxon>
        <taxon>Metazoa</taxon>
        <taxon>Ecdysozoa</taxon>
        <taxon>Arthropoda</taxon>
        <taxon>Hexapoda</taxon>
        <taxon>Insecta</taxon>
        <taxon>Pterygota</taxon>
        <taxon>Neoptera</taxon>
        <taxon>Paraneoptera</taxon>
        <taxon>Hemiptera</taxon>
        <taxon>Sternorrhyncha</taxon>
        <taxon>Aphidomorpha</taxon>
        <taxon>Aphidoidea</taxon>
        <taxon>Aphididae</taxon>
        <taxon>Aphidini</taxon>
        <taxon>Aphis</taxon>
        <taxon>Aphis</taxon>
    </lineage>
</organism>
<protein>
    <submittedName>
        <fullName evidence="2">Uncharacterized protein</fullName>
    </submittedName>
</protein>
<sequence length="376" mass="42465">MWNEHGRRVINRKKKFKLSEKWIRISFNKPGSLMLQGDIHKHFRMFKQEVKIYFKAKKTNKEDKDVQSNEDRILKSRVVLGIQNKGVQERLLREDLSLEKTLQYYRGVEAAEQNRKEREQSIEENRNNESNTNDQNKNIKHIGGKPYKTENTQTEFNCKRCATTHGSRSCPAYAFIDLSFPLLRYGLVARIPGFHPGGSGSIPVEDCSSVGLPKRFFDVTVVVKDASFVVVGCSSSLKKKIMGEMCMANFTSNGDNILVDIVMGCVYRGSQFLSLYVNDFIAVDSADDIAWFDNRSTSSLPLIPLCERTHINSMTFSLIRYGLVARIPGFHPGGSGSIPANTAAEACKLRLFDSPTGSARCPLTNINNEDDDDTWL</sequence>
<dbReference type="EMBL" id="VUJU01001620">
    <property type="protein sequence ID" value="KAF0764495.1"/>
    <property type="molecule type" value="Genomic_DNA"/>
</dbReference>
<keyword evidence="3" id="KW-1185">Reference proteome</keyword>
<gene>
    <name evidence="2" type="ORF">FWK35_00015136</name>
</gene>
<evidence type="ECO:0000313" key="2">
    <source>
        <dbReference type="EMBL" id="KAF0764495.1"/>
    </source>
</evidence>
<dbReference type="AlphaFoldDB" id="A0A6G0Z1S2"/>
<reference evidence="2 3" key="1">
    <citation type="submission" date="2019-08" db="EMBL/GenBank/DDBJ databases">
        <title>Whole genome of Aphis craccivora.</title>
        <authorList>
            <person name="Voronova N.V."/>
            <person name="Shulinski R.S."/>
            <person name="Bandarenka Y.V."/>
            <person name="Zhorov D.G."/>
            <person name="Warner D."/>
        </authorList>
    </citation>
    <scope>NUCLEOTIDE SEQUENCE [LARGE SCALE GENOMIC DNA]</scope>
    <source>
        <strain evidence="2">180601</strain>
        <tissue evidence="2">Whole Body</tissue>
    </source>
</reference>
<evidence type="ECO:0000256" key="1">
    <source>
        <dbReference type="SAM" id="MobiDB-lite"/>
    </source>
</evidence>
<dbReference type="Proteomes" id="UP000478052">
    <property type="component" value="Unassembled WGS sequence"/>
</dbReference>
<name>A0A6G0Z1S2_APHCR</name>
<proteinExistence type="predicted"/>
<feature type="region of interest" description="Disordered" evidence="1">
    <location>
        <begin position="113"/>
        <end position="146"/>
    </location>
</feature>
<comment type="caution">
    <text evidence="2">The sequence shown here is derived from an EMBL/GenBank/DDBJ whole genome shotgun (WGS) entry which is preliminary data.</text>
</comment>
<feature type="compositionally biased region" description="Basic and acidic residues" evidence="1">
    <location>
        <begin position="113"/>
        <end position="127"/>
    </location>
</feature>